<name>H2ATW5_KAZAF</name>
<dbReference type="PANTHER" id="PTHR10788:SF15">
    <property type="entry name" value="TREHALOSE SYNTHASE COMPLEX REGULATORY SUBUNIT TPS3-RELATED"/>
    <property type="match status" value="1"/>
</dbReference>
<keyword evidence="3" id="KW-0597">Phosphoprotein</keyword>
<dbReference type="FunFam" id="3.40.50.2000:FF:000036">
    <property type="entry name" value="Alpha,alpha-trehalose-phosphate synthase subunit Tps2"/>
    <property type="match status" value="1"/>
</dbReference>
<dbReference type="SUPFAM" id="SSF53756">
    <property type="entry name" value="UDP-Glycosyltransferase/glycogen phosphorylase"/>
    <property type="match status" value="1"/>
</dbReference>
<dbReference type="FunFam" id="3.40.50.2000:FF:000099">
    <property type="entry name" value="Alpha,alpha-trehalose phosphate synthase subunit, putative"/>
    <property type="match status" value="1"/>
</dbReference>
<dbReference type="GO" id="GO:0005946">
    <property type="term" value="C:alpha,alpha-trehalose-phosphate synthase complex (UDP-forming)"/>
    <property type="evidence" value="ECO:0007669"/>
    <property type="project" value="EnsemblFungi"/>
</dbReference>
<dbReference type="Proteomes" id="UP000005220">
    <property type="component" value="Chromosome 4"/>
</dbReference>
<dbReference type="STRING" id="1071382.H2ATW5"/>
<feature type="region of interest" description="Disordered" evidence="4">
    <location>
        <begin position="129"/>
        <end position="156"/>
    </location>
</feature>
<dbReference type="GO" id="GO:0005829">
    <property type="term" value="C:cytosol"/>
    <property type="evidence" value="ECO:0007669"/>
    <property type="project" value="TreeGrafter"/>
</dbReference>
<feature type="compositionally biased region" description="Low complexity" evidence="4">
    <location>
        <begin position="129"/>
        <end position="143"/>
    </location>
</feature>
<dbReference type="RefSeq" id="XP_003956950.1">
    <property type="nucleotide sequence ID" value="XM_003956901.1"/>
</dbReference>
<dbReference type="Pfam" id="PF00982">
    <property type="entry name" value="Glyco_transf_20"/>
    <property type="match status" value="1"/>
</dbReference>
<evidence type="ECO:0000313" key="5">
    <source>
        <dbReference type="EMBL" id="CCF57815.1"/>
    </source>
</evidence>
<keyword evidence="6" id="KW-1185">Reference proteome</keyword>
<evidence type="ECO:0000313" key="6">
    <source>
        <dbReference type="Proteomes" id="UP000005220"/>
    </source>
</evidence>
<dbReference type="GO" id="GO:0004805">
    <property type="term" value="F:trehalose-phosphatase activity"/>
    <property type="evidence" value="ECO:0007669"/>
    <property type="project" value="EnsemblFungi"/>
</dbReference>
<dbReference type="HOGENOM" id="CLU_002351_2_0_1"/>
<dbReference type="InterPro" id="IPR001830">
    <property type="entry name" value="Glyco_trans_20"/>
</dbReference>
<protein>
    <submittedName>
        <fullName evidence="5">Uncharacterized protein</fullName>
    </submittedName>
</protein>
<dbReference type="KEGG" id="kaf:KAFR_0D01680"/>
<dbReference type="AlphaFoldDB" id="H2ATW5"/>
<proteinExistence type="predicted"/>
<dbReference type="eggNOG" id="KOG1050">
    <property type="taxonomic scope" value="Eukaryota"/>
</dbReference>
<evidence type="ECO:0000256" key="1">
    <source>
        <dbReference type="ARBA" id="ARBA00004496"/>
    </source>
</evidence>
<dbReference type="Pfam" id="PF02358">
    <property type="entry name" value="Trehalose_PPase"/>
    <property type="match status" value="1"/>
</dbReference>
<dbReference type="OrthoDB" id="755951at2759"/>
<gene>
    <name evidence="5" type="primary">KAFR0D01680</name>
    <name evidence="5" type="ORF">KAFR_0D01680</name>
</gene>
<accession>H2ATW5</accession>
<dbReference type="Gene3D" id="3.40.50.2000">
    <property type="entry name" value="Glycogen Phosphorylase B"/>
    <property type="match status" value="2"/>
</dbReference>
<evidence type="ECO:0000256" key="2">
    <source>
        <dbReference type="ARBA" id="ARBA00022490"/>
    </source>
</evidence>
<feature type="region of interest" description="Disordered" evidence="4">
    <location>
        <begin position="40"/>
        <end position="90"/>
    </location>
</feature>
<dbReference type="InterPro" id="IPR036412">
    <property type="entry name" value="HAD-like_sf"/>
</dbReference>
<dbReference type="PANTHER" id="PTHR10788">
    <property type="entry name" value="TREHALOSE-6-PHOSPHATE SYNTHASE"/>
    <property type="match status" value="1"/>
</dbReference>
<dbReference type="EMBL" id="HE650824">
    <property type="protein sequence ID" value="CCF57815.1"/>
    <property type="molecule type" value="Genomic_DNA"/>
</dbReference>
<organism evidence="5 6">
    <name type="scientific">Kazachstania africana (strain ATCC 22294 / BCRC 22015 / CBS 2517 / CECT 1963 / NBRC 1671 / NRRL Y-8276)</name>
    <name type="common">Yeast</name>
    <name type="synonym">Kluyveromyces africanus</name>
    <dbReference type="NCBI Taxonomy" id="1071382"/>
    <lineage>
        <taxon>Eukaryota</taxon>
        <taxon>Fungi</taxon>
        <taxon>Dikarya</taxon>
        <taxon>Ascomycota</taxon>
        <taxon>Saccharomycotina</taxon>
        <taxon>Saccharomycetes</taxon>
        <taxon>Saccharomycetales</taxon>
        <taxon>Saccharomycetaceae</taxon>
        <taxon>Kazachstania</taxon>
    </lineage>
</organism>
<evidence type="ECO:0000256" key="4">
    <source>
        <dbReference type="SAM" id="MobiDB-lite"/>
    </source>
</evidence>
<sequence>MTIIVASLFLPYKAQFEVDATTSNETVPLIDSSLVKINSTDVGSKRRQSNPGNSNSPFLHGKKNISQEDVHKSPEPQTTTEENTFKSDGSLTSEQFIENLTSTTGNASNVVSSSIDTNNNKLKSVEEFFSSSKSSSSTTKDVSPLPSAAFQSDSPPVSIPLDAIPKSTVITPKSRSNPDINSAVMNIKKVQQRYQQLHNLPSMKRTSTAPVQRKTSFAPEGTNIETVNEEDEILQDDSSSETVSNHKYHVPKFGGYSHRSKLSFLGNSLELFKQLPWKIVPTEKGNGALKNAINIAVKEKTLTEPVSWVGTIGIPTDEIPKEISTKITETLQNDYNAAAVIMDDVTFKGAYKNFCKQILWPTLHYQIPDNPNSKAFEDHSWNYYQSLNQKFANKIIDLYKDGDTIWVHDYHLMLVPEMVRKAIPTAKIGFFLHVSFPSSEVFRCFAQREKILKGILGANSVSFQTKEYARHFLQTTNRLLMADVTKDDLKYAGKIVSVNSFPVGIDAFHLMDQLKEEKVSNWRKLIKERWTDSKLIISRDQFDKIRGISKKLLAYERFLRENPQYIDKVVLIQICLGRLKNDPELERQIMLIVDRINSLSSDISTSQPVVFLHQDLEFDQYLALNCEADMFWVNSLREGMNLTCHESIVSSEEKNSPLLLSEFTGSASVLKNGSLLINPWDTKDIANKIKLGLEMPTDVKKRNWKRLMKSVINNDSDNWILSSLQSIYTSWEFNKERSTVFSLSHKKLYSDLKETKKHLFIFKISEPPTPRVISTLNDLSSQNIVFVLNSFSKTTLETLYGRVTNLNLIAENGAYIRLNGSWHNIVEEVRWKSEVVKILDDKVERLPGSYYKIADSMIRFHTENAEDQDRVSGVVGEAITHINTLFNDKGIHAYFHKNIVFVQQKGLALSAVTFLLRFYNSTSDASVIRDINDDKSNLPITNIEDFAKSSNDLSSSQDLVDFACITGSSSPVIEPLFELLKQKIKKGSLKYAHSIVYGELTSTHAKERINGLNELFTILEYICKMKKDRI</sequence>
<dbReference type="GO" id="GO:0030234">
    <property type="term" value="F:enzyme regulator activity"/>
    <property type="evidence" value="ECO:0007669"/>
    <property type="project" value="EnsemblFungi"/>
</dbReference>
<feature type="compositionally biased region" description="Basic and acidic residues" evidence="4">
    <location>
        <begin position="65"/>
        <end position="74"/>
    </location>
</feature>
<dbReference type="InterPro" id="IPR003337">
    <property type="entry name" value="Trehalose_PPase"/>
</dbReference>
<dbReference type="GO" id="GO:0003825">
    <property type="term" value="F:alpha,alpha-trehalose-phosphate synthase (UDP-forming) activity"/>
    <property type="evidence" value="ECO:0007669"/>
    <property type="project" value="EnsemblFungi"/>
</dbReference>
<dbReference type="CDD" id="cd03788">
    <property type="entry name" value="GT20_TPS"/>
    <property type="match status" value="1"/>
</dbReference>
<evidence type="ECO:0000256" key="3">
    <source>
        <dbReference type="ARBA" id="ARBA00022553"/>
    </source>
</evidence>
<reference evidence="5 6" key="1">
    <citation type="journal article" date="2011" name="Proc. Natl. Acad. Sci. U.S.A.">
        <title>Evolutionary erosion of yeast sex chromosomes by mating-type switching accidents.</title>
        <authorList>
            <person name="Gordon J.L."/>
            <person name="Armisen D."/>
            <person name="Proux-Wera E."/>
            <person name="Oheigeartaigh S.S."/>
            <person name="Byrne K.P."/>
            <person name="Wolfe K.H."/>
        </authorList>
    </citation>
    <scope>NUCLEOTIDE SEQUENCE [LARGE SCALE GENOMIC DNA]</scope>
    <source>
        <strain evidence="6">ATCC 22294 / BCRC 22015 / CBS 2517 / CECT 1963 / NBRC 1671 / NRRL Y-8276</strain>
    </source>
</reference>
<feature type="compositionally biased region" description="Polar residues" evidence="4">
    <location>
        <begin position="75"/>
        <end position="90"/>
    </location>
</feature>
<dbReference type="GeneID" id="13882567"/>
<dbReference type="InParanoid" id="H2ATW5"/>
<comment type="subcellular location">
    <subcellularLocation>
        <location evidence="1">Cytoplasm</location>
    </subcellularLocation>
</comment>
<dbReference type="SUPFAM" id="SSF56784">
    <property type="entry name" value="HAD-like"/>
    <property type="match status" value="1"/>
</dbReference>
<dbReference type="GO" id="GO:0005992">
    <property type="term" value="P:trehalose biosynthetic process"/>
    <property type="evidence" value="ECO:0007669"/>
    <property type="project" value="EnsemblFungi"/>
</dbReference>
<keyword evidence="2" id="KW-0963">Cytoplasm</keyword>
<dbReference type="FunCoup" id="H2ATW5">
    <property type="interactions" value="144"/>
</dbReference>